<protein>
    <recommendedName>
        <fullName evidence="3">Autotransporter domain-containing protein</fullName>
    </recommendedName>
</protein>
<dbReference type="Pfam" id="PF03797">
    <property type="entry name" value="Autotransporter"/>
    <property type="match status" value="1"/>
</dbReference>
<evidence type="ECO:0000256" key="2">
    <source>
        <dbReference type="SAM" id="MobiDB-lite"/>
    </source>
</evidence>
<reference evidence="4" key="1">
    <citation type="submission" date="2016-08" db="EMBL/GenBank/DDBJ databases">
        <title>Complete genome of Cloacibacillus porcorum.</title>
        <authorList>
            <person name="Looft T."/>
            <person name="Bayles D.O."/>
            <person name="Alt D.P."/>
        </authorList>
    </citation>
    <scope>NUCLEOTIDE SEQUENCE [LARGE SCALE GENOMIC DNA]</scope>
    <source>
        <strain evidence="4">CL-84</strain>
    </source>
</reference>
<gene>
    <name evidence="4" type="ORF">BED41_05265</name>
</gene>
<feature type="region of interest" description="Disordered" evidence="2">
    <location>
        <begin position="671"/>
        <end position="694"/>
    </location>
</feature>
<name>A0A1B2I3M9_9BACT</name>
<dbReference type="InterPro" id="IPR004899">
    <property type="entry name" value="Pertactin_central"/>
</dbReference>
<dbReference type="GeneID" id="83057264"/>
<feature type="compositionally biased region" description="Basic and acidic residues" evidence="2">
    <location>
        <begin position="675"/>
        <end position="689"/>
    </location>
</feature>
<dbReference type="PROSITE" id="PS51208">
    <property type="entry name" value="AUTOTRANSPORTER"/>
    <property type="match status" value="1"/>
</dbReference>
<dbReference type="EMBL" id="CP016757">
    <property type="protein sequence ID" value="ANZ44552.1"/>
    <property type="molecule type" value="Genomic_DNA"/>
</dbReference>
<dbReference type="SMART" id="SM00869">
    <property type="entry name" value="Autotransporter"/>
    <property type="match status" value="1"/>
</dbReference>
<keyword evidence="5" id="KW-1185">Reference proteome</keyword>
<dbReference type="GO" id="GO:0019867">
    <property type="term" value="C:outer membrane"/>
    <property type="evidence" value="ECO:0007669"/>
    <property type="project" value="InterPro"/>
</dbReference>
<dbReference type="KEGG" id="cpor:BED41_05265"/>
<evidence type="ECO:0000259" key="3">
    <source>
        <dbReference type="PROSITE" id="PS51208"/>
    </source>
</evidence>
<dbReference type="SUPFAM" id="SSF103515">
    <property type="entry name" value="Autotransporter"/>
    <property type="match status" value="1"/>
</dbReference>
<dbReference type="Gene3D" id="2.160.20.20">
    <property type="match status" value="1"/>
</dbReference>
<proteinExistence type="predicted"/>
<dbReference type="AlphaFoldDB" id="A0A1B2I3M9"/>
<sequence>MKKLAILSTVICIIISIILIGIIRADAKTIYNMVWVGEDVETGDTIDVSNNTTFPQYHGVYANGANILDITHADNVTVITGADAGDAVRTNPANTTSTAQIRIGNDWTLIAHGDSADGVNLNGYSSLVAGDNLTIRIYGKQGTGQLYNDAFGLRTNHGAKMNIGSGLDIETTYNRSYAIYLSGSNGGEINIGQNSKINTNGETAHGAYFSGTGNSLTVDSGSAWTTNGKGANVLNTNGNESRASIGSKAVWTTKGADAAVLKIGNYRDVNVDIGGNSTLQSLGNNSSGVYMGGAAGSSSSYAAENRLTLGNNTIIATAGDQSHGIHIATRQQEYNGSLRAYYTTGNISLGANSHITTAGDGSHGVYMTGIDSTVDIGANTKVETKGDGSHALFGNEYNATESIYRYHYGKNGKINAGDGVLLSTSGTGSHGAYTAGDTTAIEFKGGAAISASGADSYALYAEAGKITSLLDTGGDVTAGGRFAIIGDMKTGQNGLIDLMTTEGSAITGRAFAGDGNITLDMKGTHWRVTGDSDVTKITAGSGTNIDLSGAPLAAELHVGSLTTHSPANPDLYSTFTFKTDGVNELANRLVVEGSTDGYHKVSVVNDGSLETTGNERITLIEKADKGGSFSLTNTVELGAFQYGLRNNEDGRGRYDGQDGHYWELYSTGLAPVDPGKPDPIKPDEPEPKPESSNTASAAINTFAANYLLNYAETNTLIQRLGDLRFTENSNGAWFRAYGGKFESNARSFVKDFDMDYGGLQAGYDRKLDKSWFKEGDTYVGVFFGYGKGDLDYKDNGHGSGTAENKTLGLYATYVAKNGFYIDTIAKYVWSTNDFRVFDTAGTLVVGDDVDLGGFGASVEIGRRFRLKENRTGGRWYVEPQAQLSYLRQGSAYFSASNGLRIGVDDFNSLLGRLGALIGYETDRTNFYAKISYLKEFDGDLDIRYASGKHIAGESFGDDWWTYGIGVTHQVNPRNSLYFSLERSSGGVFTEDWAIRGGWRVTF</sequence>
<dbReference type="PANTHER" id="PTHR35037">
    <property type="entry name" value="C-TERMINAL REGION OF AIDA-LIKE PROTEIN"/>
    <property type="match status" value="1"/>
</dbReference>
<dbReference type="InterPro" id="IPR012332">
    <property type="entry name" value="Autotransporter_pectin_lyase_C"/>
</dbReference>
<dbReference type="InterPro" id="IPR003991">
    <property type="entry name" value="Pertactin_virulence_factor"/>
</dbReference>
<dbReference type="InterPro" id="IPR011050">
    <property type="entry name" value="Pectin_lyase_fold/virulence"/>
</dbReference>
<dbReference type="InterPro" id="IPR051551">
    <property type="entry name" value="Autotransporter_adhesion"/>
</dbReference>
<keyword evidence="1" id="KW-0732">Signal</keyword>
<dbReference type="Proteomes" id="UP000093044">
    <property type="component" value="Chromosome"/>
</dbReference>
<dbReference type="Pfam" id="PF03212">
    <property type="entry name" value="Pertactin"/>
    <property type="match status" value="1"/>
</dbReference>
<dbReference type="PRINTS" id="PR01484">
    <property type="entry name" value="PRTACTNFAMLY"/>
</dbReference>
<dbReference type="SUPFAM" id="SSF51126">
    <property type="entry name" value="Pectin lyase-like"/>
    <property type="match status" value="1"/>
</dbReference>
<dbReference type="RefSeq" id="WP_066743799.1">
    <property type="nucleotide sequence ID" value="NZ_CP016757.1"/>
</dbReference>
<dbReference type="Gene3D" id="2.40.128.130">
    <property type="entry name" value="Autotransporter beta-domain"/>
    <property type="match status" value="1"/>
</dbReference>
<dbReference type="NCBIfam" id="TIGR01414">
    <property type="entry name" value="autotrans_barl"/>
    <property type="match status" value="1"/>
</dbReference>
<organism evidence="4 5">
    <name type="scientific">Cloacibacillus porcorum</name>
    <dbReference type="NCBI Taxonomy" id="1197717"/>
    <lineage>
        <taxon>Bacteria</taxon>
        <taxon>Thermotogati</taxon>
        <taxon>Synergistota</taxon>
        <taxon>Synergistia</taxon>
        <taxon>Synergistales</taxon>
        <taxon>Synergistaceae</taxon>
        <taxon>Cloacibacillus</taxon>
    </lineage>
</organism>
<dbReference type="InterPro" id="IPR036709">
    <property type="entry name" value="Autotransporte_beta_dom_sf"/>
</dbReference>
<evidence type="ECO:0000313" key="5">
    <source>
        <dbReference type="Proteomes" id="UP000093044"/>
    </source>
</evidence>
<dbReference type="InterPro" id="IPR006315">
    <property type="entry name" value="OM_autotransptr_brl_dom"/>
</dbReference>
<accession>A0A1B2I3M9</accession>
<feature type="domain" description="Autotransporter" evidence="3">
    <location>
        <begin position="725"/>
        <end position="1002"/>
    </location>
</feature>
<evidence type="ECO:0000256" key="1">
    <source>
        <dbReference type="ARBA" id="ARBA00022729"/>
    </source>
</evidence>
<dbReference type="InterPro" id="IPR005546">
    <property type="entry name" value="Autotransporte_beta"/>
</dbReference>
<evidence type="ECO:0000313" key="4">
    <source>
        <dbReference type="EMBL" id="ANZ44552.1"/>
    </source>
</evidence>
<dbReference type="PANTHER" id="PTHR35037:SF7">
    <property type="entry name" value="AUTOTRANSPORTER"/>
    <property type="match status" value="1"/>
</dbReference>
<dbReference type="STRING" id="1197717.BED41_05265"/>